<evidence type="ECO:0000256" key="1">
    <source>
        <dbReference type="SAM" id="MobiDB-lite"/>
    </source>
</evidence>
<feature type="region of interest" description="Disordered" evidence="1">
    <location>
        <begin position="390"/>
        <end position="431"/>
    </location>
</feature>
<protein>
    <recommendedName>
        <fullName evidence="3">FecR protein domain-containing protein</fullName>
    </recommendedName>
</protein>
<feature type="domain" description="FecR protein" evidence="3">
    <location>
        <begin position="576"/>
        <end position="663"/>
    </location>
</feature>
<accession>A0A1F6AZC8</accession>
<sequence length="730" mass="80501">MKKSMLYIVFLLYWLVLATPVSAALNLSGSWSGFGYSFQAQQSGNSLTLIATDGDIKGKISFEGTITGNTVVGRQIIVARGCPNLERYITVNGTISPDGNSITITYTNFKYDQNSCVSLSGDESQETGSYTRINGSSTQAPQIIKVTPTSVPIPIPSVEDKTDQLPVEDKKNNVFDVFKFWGNAISDMRTKVIGGNPNSFDCQKFWESLSDDDGLTIGGPRQGSISNISGWKFSSKKKTVSKVSGDSCDIGGIRYDTDDSEGEAKTGFEINVSYFQNQEEAKDQLSSLKADESVKVEDQSVSGDTYSMRTVKLDSVEGRPNFLASGNFGRTAGKLGNCVITLTHTWYALAYQSTGDNYKSQAARMDEVMGMTKEGWQALSEAKELQQFCGGKASDSSSTNQKSQQAESRQPQSDQTGQQEKQNKSGEDNNPFNIFAINPFEAWLKLKAVSDIPQLFADAYVDIFYEHALWGPGALEQLTIEDIFGGTLGSQLPSELKTAITVKDEEEAWAFLPNYVFPDKENITVVKGQGQLNSPDLNQFIPVTSRDTPLFITYIDSVMESTSDMVQLRYSWAADSGAVINVSPQSEVMFLKPTQDEKTQELKRMVKLNKGEIEVKVKQANKKEKFGIQTDFLELIVIGTHFWVKNDPEKKQTLVGVYEGKVEVVTKDGKITIITPDGNKPGVVVVVQKLSITKLILVGAVLVVIIGGVFFFFKRRENKTVKVKKTKWRS</sequence>
<evidence type="ECO:0000256" key="2">
    <source>
        <dbReference type="SAM" id="Phobius"/>
    </source>
</evidence>
<proteinExistence type="predicted"/>
<keyword evidence="2" id="KW-0812">Transmembrane</keyword>
<dbReference type="STRING" id="1798396.A2973_05285"/>
<evidence type="ECO:0000313" key="5">
    <source>
        <dbReference type="Proteomes" id="UP000176409"/>
    </source>
</evidence>
<name>A0A1F6AZC8_9BACT</name>
<keyword evidence="2" id="KW-0472">Membrane</keyword>
<feature type="compositionally biased region" description="Polar residues" evidence="1">
    <location>
        <begin position="394"/>
        <end position="420"/>
    </location>
</feature>
<dbReference type="Pfam" id="PF04773">
    <property type="entry name" value="FecR"/>
    <property type="match status" value="1"/>
</dbReference>
<comment type="caution">
    <text evidence="4">The sequence shown here is derived from an EMBL/GenBank/DDBJ whole genome shotgun (WGS) entry which is preliminary data.</text>
</comment>
<organism evidence="4 5">
    <name type="scientific">Candidatus Gottesmanbacteria bacterium RIFCSPLOWO2_01_FULL_49_10</name>
    <dbReference type="NCBI Taxonomy" id="1798396"/>
    <lineage>
        <taxon>Bacteria</taxon>
        <taxon>Candidatus Gottesmaniibacteriota</taxon>
    </lineage>
</organism>
<gene>
    <name evidence="4" type="ORF">A2973_05285</name>
</gene>
<dbReference type="EMBL" id="MFJZ01000032">
    <property type="protein sequence ID" value="OGG30030.1"/>
    <property type="molecule type" value="Genomic_DNA"/>
</dbReference>
<keyword evidence="2" id="KW-1133">Transmembrane helix</keyword>
<reference evidence="4 5" key="1">
    <citation type="journal article" date="2016" name="Nat. Commun.">
        <title>Thousands of microbial genomes shed light on interconnected biogeochemical processes in an aquifer system.</title>
        <authorList>
            <person name="Anantharaman K."/>
            <person name="Brown C.T."/>
            <person name="Hug L.A."/>
            <person name="Sharon I."/>
            <person name="Castelle C.J."/>
            <person name="Probst A.J."/>
            <person name="Thomas B.C."/>
            <person name="Singh A."/>
            <person name="Wilkins M.J."/>
            <person name="Karaoz U."/>
            <person name="Brodie E.L."/>
            <person name="Williams K.H."/>
            <person name="Hubbard S.S."/>
            <person name="Banfield J.F."/>
        </authorList>
    </citation>
    <scope>NUCLEOTIDE SEQUENCE [LARGE SCALE GENOMIC DNA]</scope>
</reference>
<evidence type="ECO:0000313" key="4">
    <source>
        <dbReference type="EMBL" id="OGG30030.1"/>
    </source>
</evidence>
<dbReference type="Proteomes" id="UP000176409">
    <property type="component" value="Unassembled WGS sequence"/>
</dbReference>
<feature type="transmembrane region" description="Helical" evidence="2">
    <location>
        <begin position="695"/>
        <end position="713"/>
    </location>
</feature>
<dbReference type="PANTHER" id="PTHR38731">
    <property type="entry name" value="LIPL45-RELATED LIPOPROTEIN-RELATED"/>
    <property type="match status" value="1"/>
</dbReference>
<dbReference type="InterPro" id="IPR006860">
    <property type="entry name" value="FecR"/>
</dbReference>
<dbReference type="AlphaFoldDB" id="A0A1F6AZC8"/>
<evidence type="ECO:0000259" key="3">
    <source>
        <dbReference type="Pfam" id="PF04773"/>
    </source>
</evidence>
<dbReference type="Gene3D" id="2.60.120.1440">
    <property type="match status" value="1"/>
</dbReference>